<accession>M4RDC2</accession>
<dbReference type="HOGENOM" id="CLU_3325104_0_0_11"/>
<dbReference type="KEGG" id="btp:D805_1198"/>
<reference evidence="2 3" key="1">
    <citation type="journal article" date="2013" name="Genome Announc.">
        <title>Complete Genome Sequence of the Probiotic Bifidobacterium thermophilum Strain RBL67.</title>
        <authorList>
            <person name="Jans C."/>
            <person name="Lacroix C."/>
            <person name="Follador R."/>
            <person name="Stevens M.J."/>
        </authorList>
    </citation>
    <scope>NUCLEOTIDE SEQUENCE [LARGE SCALE GENOMIC DNA]</scope>
    <source>
        <strain evidence="2 3">RBL67</strain>
    </source>
</reference>
<dbReference type="Proteomes" id="UP000011835">
    <property type="component" value="Chromosome"/>
</dbReference>
<evidence type="ECO:0000313" key="3">
    <source>
        <dbReference type="Proteomes" id="UP000011835"/>
    </source>
</evidence>
<dbReference type="AlphaFoldDB" id="M4RDC2"/>
<name>M4RDC2_9BIFI</name>
<protein>
    <submittedName>
        <fullName evidence="2">Uncharacterized protein</fullName>
    </submittedName>
</protein>
<gene>
    <name evidence="2" type="ORF">D805_1198</name>
</gene>
<dbReference type="PATRIC" id="fig|1254439.12.peg.1190"/>
<feature type="region of interest" description="Disordered" evidence="1">
    <location>
        <begin position="16"/>
        <end position="38"/>
    </location>
</feature>
<keyword evidence="3" id="KW-1185">Reference proteome</keyword>
<evidence type="ECO:0000313" key="2">
    <source>
        <dbReference type="EMBL" id="AGH41465.1"/>
    </source>
</evidence>
<feature type="compositionally biased region" description="Basic and acidic residues" evidence="1">
    <location>
        <begin position="25"/>
        <end position="38"/>
    </location>
</feature>
<organism evidence="2 3">
    <name type="scientific">Bifidobacterium thermophilum RBL67</name>
    <dbReference type="NCBI Taxonomy" id="1254439"/>
    <lineage>
        <taxon>Bacteria</taxon>
        <taxon>Bacillati</taxon>
        <taxon>Actinomycetota</taxon>
        <taxon>Actinomycetes</taxon>
        <taxon>Bifidobacteriales</taxon>
        <taxon>Bifidobacteriaceae</taxon>
        <taxon>Bifidobacterium</taxon>
    </lineage>
</organism>
<evidence type="ECO:0000256" key="1">
    <source>
        <dbReference type="SAM" id="MobiDB-lite"/>
    </source>
</evidence>
<dbReference type="EMBL" id="CP004346">
    <property type="protein sequence ID" value="AGH41465.1"/>
    <property type="molecule type" value="Genomic_DNA"/>
</dbReference>
<sequence>MEIESTEWVVAQRKDEVQGCGSHSCPDRGHNRQVKEHS</sequence>
<proteinExistence type="predicted"/>